<dbReference type="InterPro" id="IPR019734">
    <property type="entry name" value="TPR_rpt"/>
</dbReference>
<evidence type="ECO:0000256" key="5">
    <source>
        <dbReference type="ARBA" id="ARBA00023118"/>
    </source>
</evidence>
<organism evidence="9 10">
    <name type="scientific">Galemys pyrenaicus</name>
    <name type="common">Iberian desman</name>
    <name type="synonym">Pyrenean desman</name>
    <dbReference type="NCBI Taxonomy" id="202257"/>
    <lineage>
        <taxon>Eukaryota</taxon>
        <taxon>Metazoa</taxon>
        <taxon>Chordata</taxon>
        <taxon>Craniata</taxon>
        <taxon>Vertebrata</taxon>
        <taxon>Euteleostomi</taxon>
        <taxon>Mammalia</taxon>
        <taxon>Eutheria</taxon>
        <taxon>Laurasiatheria</taxon>
        <taxon>Eulipotyphla</taxon>
        <taxon>Talpidae</taxon>
        <taxon>Galemys</taxon>
    </lineage>
</organism>
<proteinExistence type="inferred from homology"/>
<evidence type="ECO:0000256" key="1">
    <source>
        <dbReference type="ARBA" id="ARBA00022588"/>
    </source>
</evidence>
<dbReference type="SMART" id="SM00028">
    <property type="entry name" value="TPR"/>
    <property type="match status" value="10"/>
</dbReference>
<evidence type="ECO:0000256" key="8">
    <source>
        <dbReference type="SAM" id="MobiDB-lite"/>
    </source>
</evidence>
<feature type="region of interest" description="Disordered" evidence="8">
    <location>
        <begin position="929"/>
        <end position="954"/>
    </location>
</feature>
<dbReference type="EMBL" id="JAGFMF010011418">
    <property type="protein sequence ID" value="KAG8523038.1"/>
    <property type="molecule type" value="Genomic_DNA"/>
</dbReference>
<reference evidence="9" key="1">
    <citation type="journal article" date="2021" name="Evol. Appl.">
        <title>The genome of the Pyrenean desman and the effects of bottlenecks and inbreeding on the genomic landscape of an endangered species.</title>
        <authorList>
            <person name="Escoda L."/>
            <person name="Castresana J."/>
        </authorList>
    </citation>
    <scope>NUCLEOTIDE SEQUENCE</scope>
    <source>
        <strain evidence="9">IBE-C5619</strain>
    </source>
</reference>
<keyword evidence="1" id="KW-0399">Innate immunity</keyword>
<accession>A0A8J6AL77</accession>
<keyword evidence="5" id="KW-0051">Antiviral defense</keyword>
<dbReference type="Pfam" id="PF13176">
    <property type="entry name" value="TPR_7"/>
    <property type="match status" value="1"/>
</dbReference>
<comment type="similarity">
    <text evidence="6">Belongs to the IFIT family.</text>
</comment>
<dbReference type="SUPFAM" id="SSF48452">
    <property type="entry name" value="TPR-like"/>
    <property type="match status" value="3"/>
</dbReference>
<evidence type="ECO:0000313" key="9">
    <source>
        <dbReference type="EMBL" id="KAG8523038.1"/>
    </source>
</evidence>
<evidence type="ECO:0000256" key="2">
    <source>
        <dbReference type="ARBA" id="ARBA00022737"/>
    </source>
</evidence>
<comment type="caution">
    <text evidence="9">The sequence shown here is derived from an EMBL/GenBank/DDBJ whole genome shotgun (WGS) entry which is preliminary data.</text>
</comment>
<dbReference type="PANTHER" id="PTHR10271:SF4">
    <property type="entry name" value="INTERFERON-INDUCED PROTEIN WITH TETRATRICOPEPTIDE REPEATS 2"/>
    <property type="match status" value="1"/>
</dbReference>
<dbReference type="OrthoDB" id="9662443at2759"/>
<dbReference type="GO" id="GO:0045087">
    <property type="term" value="P:innate immune response"/>
    <property type="evidence" value="ECO:0007669"/>
    <property type="project" value="UniProtKB-KW"/>
</dbReference>
<feature type="repeat" description="TPR" evidence="7">
    <location>
        <begin position="731"/>
        <end position="764"/>
    </location>
</feature>
<evidence type="ECO:0000256" key="3">
    <source>
        <dbReference type="ARBA" id="ARBA00022803"/>
    </source>
</evidence>
<keyword evidence="10" id="KW-1185">Reference proteome</keyword>
<dbReference type="FunFam" id="1.25.40.10:FF:000036">
    <property type="entry name" value="interferon-induced protein with tetratricopeptide repeats 5"/>
    <property type="match status" value="2"/>
</dbReference>
<keyword evidence="4" id="KW-0391">Immunity</keyword>
<name>A0A8J6AL77_GALPY</name>
<feature type="non-terminal residue" evidence="9">
    <location>
        <position position="1"/>
    </location>
</feature>
<dbReference type="PROSITE" id="PS50005">
    <property type="entry name" value="TPR"/>
    <property type="match status" value="2"/>
</dbReference>
<sequence>CNNKDVLWTCPGSLTLLRFAASRTWPGLGSWHNNGTRTNSLERSLQQLKCHFTWKLVEREKPLDYFEDRVCNQIEFQNNEFKATMCNLLAYIKSCRGQNEEALECLQQAEEFIQHTHAHQAERRSLVTWGNYAWVYYRLGRLSEAQTYVDKVKQVCEKFSNPYSIECPKLYSEEGWTRLMCGEKQNERAMVCFQKALERKPGNPEFTTGFAIAASRLEDKRLYNNPIEPLKQAIRLNPDNQYLKVLLALKLQSMNEEHEGERLIEEALEKAPCATDVIRLASKFYRCKGDLDKTMELLEKVLEYTPNNSHIHFHMGYCYREKIFDMKNMGIHQSLGKKEKFQELIRQAVYHLKIAEESHGNYYCVYSTLATLYTIAGQYKEAECYFQKEFNLELHPIVKQRLHLRYGNFQLYQMKCEHKAIHHYMEGVKIKQQSSEKEKMKNKLQKIARNRLSVNGADPQALSLLAFLQEQGGEMQPAGTHHSDHVYFLHSEDKSCLEKVLSQLKCHFTWNLFHENTISNDLDIGVVDQINNLDTEYKATMCNLLAYIKHCRGQNEEALECLQQAEEFIQHTHAHQAERRSLVTWGNYAWVYYRLGRLSEAQTYVDKVKQVCEKFSDPYSIECPEVYSEEGWTRLKCGDKQIERAIKCFEKALERSPGNPEFTSGLAIETYHLDESLPCGKLISLLHEAIRLNPNNQYLKVLLALKLQSVNKEDEGERLVEEALENAPCDVSVFRQAAKFYRSKGDVDKAIPLFKKALEHSPNKSHLHFYIGSCYRTKALQKVPHRNRMSDEEKQEFEELIEQGVDHLKRANEISSNHTTPCLYIADLYILRDDFERAEVYFQEDFTKDLTPIGKQKLHLHYGNFQLHQMKCEHKAIHHYMEGVKINKQSNEKEKMKKTLQKIARNRLSVNGADPQALSLLAFLQEQGREMQPAGDNSESDLASGSLNPSASLN</sequence>
<dbReference type="PANTHER" id="PTHR10271">
    <property type="entry name" value="INTERFERON-INDUCED PROTEIN WITH TETRATRICOPEPTIDE REPEATS"/>
    <property type="match status" value="1"/>
</dbReference>
<gene>
    <name evidence="9" type="ORF">J0S82_012623</name>
</gene>
<evidence type="ECO:0000256" key="6">
    <source>
        <dbReference type="ARBA" id="ARBA00038336"/>
    </source>
</evidence>
<evidence type="ECO:0000256" key="4">
    <source>
        <dbReference type="ARBA" id="ARBA00022859"/>
    </source>
</evidence>
<dbReference type="Pfam" id="PF13181">
    <property type="entry name" value="TPR_8"/>
    <property type="match status" value="1"/>
</dbReference>
<dbReference type="AlphaFoldDB" id="A0A8J6AL77"/>
<dbReference type="Gene3D" id="1.25.40.10">
    <property type="entry name" value="Tetratricopeptide repeat domain"/>
    <property type="match status" value="6"/>
</dbReference>
<dbReference type="Proteomes" id="UP000700334">
    <property type="component" value="Unassembled WGS sequence"/>
</dbReference>
<dbReference type="GO" id="GO:0005829">
    <property type="term" value="C:cytosol"/>
    <property type="evidence" value="ECO:0007669"/>
    <property type="project" value="TreeGrafter"/>
</dbReference>
<evidence type="ECO:0000256" key="7">
    <source>
        <dbReference type="PROSITE-ProRule" id="PRU00339"/>
    </source>
</evidence>
<keyword evidence="3 7" id="KW-0802">TPR repeat</keyword>
<keyword evidence="2" id="KW-0677">Repeat</keyword>
<dbReference type="InterPro" id="IPR011990">
    <property type="entry name" value="TPR-like_helical_dom_sf"/>
</dbReference>
<evidence type="ECO:0000313" key="10">
    <source>
        <dbReference type="Proteomes" id="UP000700334"/>
    </source>
</evidence>
<protein>
    <submittedName>
        <fullName evidence="9">Interferon-induced protein with tetratricopeptide repeats 2</fullName>
    </submittedName>
</protein>
<dbReference type="GO" id="GO:0051607">
    <property type="term" value="P:defense response to virus"/>
    <property type="evidence" value="ECO:0007669"/>
    <property type="project" value="UniProtKB-KW"/>
</dbReference>
<feature type="compositionally biased region" description="Polar residues" evidence="8">
    <location>
        <begin position="935"/>
        <end position="954"/>
    </location>
</feature>
<feature type="repeat" description="TPR" evidence="7">
    <location>
        <begin position="275"/>
        <end position="308"/>
    </location>
</feature>